<dbReference type="Pfam" id="PF25398">
    <property type="entry name" value="CUX1_N"/>
    <property type="match status" value="1"/>
</dbReference>
<evidence type="ECO:0000256" key="6">
    <source>
        <dbReference type="ARBA" id="ARBA00022989"/>
    </source>
</evidence>
<evidence type="ECO:0000256" key="2">
    <source>
        <dbReference type="ARBA" id="ARBA00006415"/>
    </source>
</evidence>
<dbReference type="RefSeq" id="XP_006678654.1">
    <property type="nucleotide sequence ID" value="XM_006678591.1"/>
</dbReference>
<evidence type="ECO:0000256" key="9">
    <source>
        <dbReference type="ARBA" id="ARBA00023136"/>
    </source>
</evidence>
<evidence type="ECO:0000313" key="15">
    <source>
        <dbReference type="Proteomes" id="UP000007241"/>
    </source>
</evidence>
<dbReference type="InterPro" id="IPR057476">
    <property type="entry name" value="Cux_N"/>
</dbReference>
<dbReference type="InParanoid" id="F4P1M9"/>
<evidence type="ECO:0000256" key="10">
    <source>
        <dbReference type="SAM" id="Coils"/>
    </source>
</evidence>
<keyword evidence="4" id="KW-0813">Transport</keyword>
<evidence type="ECO:0000256" key="11">
    <source>
        <dbReference type="SAM" id="Phobius"/>
    </source>
</evidence>
<feature type="coiled-coil region" evidence="10">
    <location>
        <begin position="482"/>
        <end position="516"/>
    </location>
</feature>
<keyword evidence="9 11" id="KW-0472">Membrane</keyword>
<feature type="domain" description="Cux N-terminal" evidence="13">
    <location>
        <begin position="4"/>
        <end position="109"/>
    </location>
</feature>
<gene>
    <name evidence="14" type="ORF">BATDEDRAFT_88000</name>
</gene>
<feature type="coiled-coil region" evidence="10">
    <location>
        <begin position="108"/>
        <end position="166"/>
    </location>
</feature>
<evidence type="ECO:0000256" key="8">
    <source>
        <dbReference type="ARBA" id="ARBA00023054"/>
    </source>
</evidence>
<dbReference type="Pfam" id="PF08172">
    <property type="entry name" value="CASP_C"/>
    <property type="match status" value="1"/>
</dbReference>
<comment type="subcellular location">
    <subcellularLocation>
        <location evidence="1">Golgi apparatus membrane</location>
        <topology evidence="1">Single-pass type IV membrane protein</topology>
    </subcellularLocation>
</comment>
<accession>F4P1M9</accession>
<proteinExistence type="inferred from homology"/>
<dbReference type="AlphaFoldDB" id="F4P1M9"/>
<dbReference type="OrthoDB" id="10257567at2759"/>
<keyword evidence="15" id="KW-1185">Reference proteome</keyword>
<organism evidence="14 15">
    <name type="scientific">Batrachochytrium dendrobatidis (strain JAM81 / FGSC 10211)</name>
    <name type="common">Frog chytrid fungus</name>
    <dbReference type="NCBI Taxonomy" id="684364"/>
    <lineage>
        <taxon>Eukaryota</taxon>
        <taxon>Fungi</taxon>
        <taxon>Fungi incertae sedis</taxon>
        <taxon>Chytridiomycota</taxon>
        <taxon>Chytridiomycota incertae sedis</taxon>
        <taxon>Chytridiomycetes</taxon>
        <taxon>Rhizophydiales</taxon>
        <taxon>Rhizophydiales incertae sedis</taxon>
        <taxon>Batrachochytrium</taxon>
    </lineage>
</organism>
<feature type="coiled-coil region" evidence="10">
    <location>
        <begin position="243"/>
        <end position="297"/>
    </location>
</feature>
<evidence type="ECO:0000259" key="13">
    <source>
        <dbReference type="Pfam" id="PF25398"/>
    </source>
</evidence>
<keyword evidence="8 10" id="KW-0175">Coiled coil</keyword>
<keyword evidence="6 11" id="KW-1133">Transmembrane helix</keyword>
<evidence type="ECO:0000256" key="5">
    <source>
        <dbReference type="ARBA" id="ARBA00022692"/>
    </source>
</evidence>
<dbReference type="FunCoup" id="F4P1M9">
    <property type="interactions" value="107"/>
</dbReference>
<evidence type="ECO:0000256" key="4">
    <source>
        <dbReference type="ARBA" id="ARBA00022448"/>
    </source>
</evidence>
<dbReference type="GeneID" id="18242995"/>
<keyword evidence="7" id="KW-0333">Golgi apparatus</keyword>
<protein>
    <recommendedName>
        <fullName evidence="3">Protein CASP</fullName>
    </recommendedName>
</protein>
<evidence type="ECO:0000259" key="12">
    <source>
        <dbReference type="Pfam" id="PF08172"/>
    </source>
</evidence>
<evidence type="ECO:0000256" key="7">
    <source>
        <dbReference type="ARBA" id="ARBA00023034"/>
    </source>
</evidence>
<evidence type="ECO:0000313" key="14">
    <source>
        <dbReference type="EMBL" id="EGF80669.1"/>
    </source>
</evidence>
<dbReference type="GO" id="GO:0006891">
    <property type="term" value="P:intra-Golgi vesicle-mediated transport"/>
    <property type="evidence" value="ECO:0007669"/>
    <property type="project" value="InterPro"/>
</dbReference>
<sequence>MQDSLRLALVAWEKVGLAQLQRDLDAQGLGIIENQNQSTTSRKQLADQTKEFKKVPDDDKLNQVKILLKEIDSMTKRSKFAETCFLTLYKLLSDVPDPVILITSALEQAKQLDQVTSLQTENRRLKEELAASSTQITASKSLDTTISSLKQRLSKYEAMLDEMVAEKVAQKESEMKQIMDEKIRIYKETEHALNRQLNHLMNQISSLQSNHEVAQARLVDNTQKYDEGVAARLAELEIVMMDLERANTKTAQLSNENRLLKEKMSDSVETSQNNEKINQLHNQIRLAEAENIALIEQLDDVTAAQKNLEVVNFQILQDQKRDQAMKLFEIAQLQSQLAEFSDYEEIKKELDIIKGIEFDGFVESEISSSVVDHPLEKLVLAKNKKLQNDVTTLKTELQNMQEKLAQYTLTKDSLEAQLTESKSLIVKLEADLLQLNPSCMASPQKYTSMDHGLESIMLDNLSKTNHPVTGGNIPGTADASIVSILTSQRDRYKQRFEEVEQNMREHIQTISDLRYEIANFKADNVKLYEKLRYAESYSNTRFQGTNNRHSSAVDITADRYSNNQLLDQDSVSTKYRGIYEESLDPFKRFHKQEEQRRFHSMNPAERAALSLTRLLSTNKYSRWIFVIYSGALHLLVFFTLFQLSMSDCSRAKQDDIWAVQSHDTSSPS</sequence>
<dbReference type="InterPro" id="IPR012955">
    <property type="entry name" value="CASP_C"/>
</dbReference>
<evidence type="ECO:0000256" key="1">
    <source>
        <dbReference type="ARBA" id="ARBA00004409"/>
    </source>
</evidence>
<dbReference type="OMA" id="WQQEGFN"/>
<feature type="transmembrane region" description="Helical" evidence="11">
    <location>
        <begin position="623"/>
        <end position="643"/>
    </location>
</feature>
<dbReference type="PANTHER" id="PTHR14043">
    <property type="entry name" value="CCAAT DISPLACEMENT PROTEIN-RELATED"/>
    <property type="match status" value="1"/>
</dbReference>
<dbReference type="PANTHER" id="PTHR14043:SF2">
    <property type="entry name" value="HOMEOBOX PROTEIN CUT"/>
    <property type="match status" value="1"/>
</dbReference>
<feature type="domain" description="CASP C-terminal" evidence="12">
    <location>
        <begin position="412"/>
        <end position="646"/>
    </location>
</feature>
<dbReference type="GO" id="GO:0000139">
    <property type="term" value="C:Golgi membrane"/>
    <property type="evidence" value="ECO:0007669"/>
    <property type="project" value="UniProtKB-SubCell"/>
</dbReference>
<comment type="similarity">
    <text evidence="2">Belongs to the CASP family.</text>
</comment>
<dbReference type="HOGENOM" id="CLU_016758_0_0_1"/>
<reference evidence="14 15" key="1">
    <citation type="submission" date="2009-12" db="EMBL/GenBank/DDBJ databases">
        <title>The draft genome of Batrachochytrium dendrobatidis.</title>
        <authorList>
            <consortium name="US DOE Joint Genome Institute (JGI-PGF)"/>
            <person name="Kuo A."/>
            <person name="Salamov A."/>
            <person name="Schmutz J."/>
            <person name="Lucas S."/>
            <person name="Pitluck S."/>
            <person name="Rosenblum E."/>
            <person name="Stajich J."/>
            <person name="Eisen M."/>
            <person name="Grigoriev I.V."/>
        </authorList>
    </citation>
    <scope>NUCLEOTIDE SEQUENCE [LARGE SCALE GENOMIC DNA]</scope>
    <source>
        <strain evidence="15">JAM81 / FGSC 10211</strain>
    </source>
</reference>
<dbReference type="Proteomes" id="UP000007241">
    <property type="component" value="Unassembled WGS sequence"/>
</dbReference>
<feature type="coiled-coil region" evidence="10">
    <location>
        <begin position="383"/>
        <end position="431"/>
    </location>
</feature>
<feature type="coiled-coil region" evidence="10">
    <location>
        <begin position="190"/>
        <end position="217"/>
    </location>
</feature>
<name>F4P1M9_BATDJ</name>
<keyword evidence="5 11" id="KW-0812">Transmembrane</keyword>
<dbReference type="EMBL" id="GL882883">
    <property type="protein sequence ID" value="EGF80669.1"/>
    <property type="molecule type" value="Genomic_DNA"/>
</dbReference>
<dbReference type="STRING" id="684364.F4P1M9"/>
<evidence type="ECO:0000256" key="3">
    <source>
        <dbReference type="ARBA" id="ARBA00018691"/>
    </source>
</evidence>